<dbReference type="InterPro" id="IPR029063">
    <property type="entry name" value="SAM-dependent_MTases_sf"/>
</dbReference>
<dbReference type="GO" id="GO:0032259">
    <property type="term" value="P:methylation"/>
    <property type="evidence" value="ECO:0007669"/>
    <property type="project" value="UniProtKB-KW"/>
</dbReference>
<dbReference type="PANTHER" id="PTHR43619:SF2">
    <property type="entry name" value="S-ADENOSYL-L-METHIONINE-DEPENDENT METHYLTRANSFERASES SUPERFAMILY PROTEIN"/>
    <property type="match status" value="1"/>
</dbReference>
<reference evidence="3" key="1">
    <citation type="submission" date="2020-11" db="EMBL/GenBank/DDBJ databases">
        <title>Chlorella ohadii genome sequencing and assembly.</title>
        <authorList>
            <person name="Murik O."/>
            <person name="Treves H."/>
            <person name="Kedem I."/>
            <person name="Shotland Y."/>
            <person name="Kaplan A."/>
        </authorList>
    </citation>
    <scope>NUCLEOTIDE SEQUENCE</scope>
    <source>
        <strain evidence="3">1</strain>
    </source>
</reference>
<keyword evidence="2" id="KW-0808">Transferase</keyword>
<sequence>MPGAQGSSRSVAALAAAASAAAIALALSAKHLLAWWRQGAWDGLASVVSFSSKLIAASRAIESQEEHPLVTDPLAEGMAGATAVANSRRRAQAAPEGSGRRFKLGKMAIRTRWFDDQIEAALGMPVAASVPAALRAPNAAAAVDLPAYVWEHPSGHEPRQLVMLGAGMDSRPWRMKLPADLRWFELDQPDVTAAKQQLLRTLLAEVPVVAGANGQGSASDLDDLPAVPGSPVESGLSRHLSIDKTQFPLRCGSWAAVPCDLSDASWVDALKEAGWDPAKPTVWVAEGLLMYLEEELSCTQLDTAAMFIAKLCFQLCCRPADVPGGLLMYLEEERVRSLLRTMAGLSAEGSVFIGLSVTSAVIDRIRARGPSKGAASLMDTWVFGCPPDPTEFLAECGWQLRLANDRAQQAAALGLDPELCAFLPASKDGSGSNGAGRDAKQAASLFMTATPLAAAQ</sequence>
<evidence type="ECO:0008006" key="5">
    <source>
        <dbReference type="Google" id="ProtNLM"/>
    </source>
</evidence>
<gene>
    <name evidence="3" type="ORF">COHA_009922</name>
</gene>
<dbReference type="SUPFAM" id="SSF53335">
    <property type="entry name" value="S-adenosyl-L-methionine-dependent methyltransferases"/>
    <property type="match status" value="2"/>
</dbReference>
<evidence type="ECO:0000256" key="1">
    <source>
        <dbReference type="ARBA" id="ARBA00022603"/>
    </source>
</evidence>
<evidence type="ECO:0000256" key="2">
    <source>
        <dbReference type="ARBA" id="ARBA00022679"/>
    </source>
</evidence>
<dbReference type="Gene3D" id="3.40.50.150">
    <property type="entry name" value="Vaccinia Virus protein VP39"/>
    <property type="match status" value="2"/>
</dbReference>
<keyword evidence="1" id="KW-0489">Methyltransferase</keyword>
<keyword evidence="4" id="KW-1185">Reference proteome</keyword>
<comment type="caution">
    <text evidence="3">The sequence shown here is derived from an EMBL/GenBank/DDBJ whole genome shotgun (WGS) entry which is preliminary data.</text>
</comment>
<evidence type="ECO:0000313" key="3">
    <source>
        <dbReference type="EMBL" id="KAI7836196.1"/>
    </source>
</evidence>
<dbReference type="Pfam" id="PF04072">
    <property type="entry name" value="LCM"/>
    <property type="match status" value="2"/>
</dbReference>
<dbReference type="Proteomes" id="UP001205105">
    <property type="component" value="Unassembled WGS sequence"/>
</dbReference>
<name>A0AAD5GXE9_9CHLO</name>
<dbReference type="EMBL" id="JADXDR010000200">
    <property type="protein sequence ID" value="KAI7836196.1"/>
    <property type="molecule type" value="Genomic_DNA"/>
</dbReference>
<dbReference type="InterPro" id="IPR007213">
    <property type="entry name" value="Ppm1/Ppm2/Tcmp"/>
</dbReference>
<accession>A0AAD5GXE9</accession>
<dbReference type="AlphaFoldDB" id="A0AAD5GXE9"/>
<dbReference type="PANTHER" id="PTHR43619">
    <property type="entry name" value="S-ADENOSYL-L-METHIONINE-DEPENDENT METHYLTRANSFERASE YKTD-RELATED"/>
    <property type="match status" value="1"/>
</dbReference>
<dbReference type="GO" id="GO:0008168">
    <property type="term" value="F:methyltransferase activity"/>
    <property type="evidence" value="ECO:0007669"/>
    <property type="project" value="UniProtKB-KW"/>
</dbReference>
<proteinExistence type="predicted"/>
<protein>
    <recommendedName>
        <fullName evidence="5">S-adenosyl-L-methionine-dependent methyltransferase</fullName>
    </recommendedName>
</protein>
<organism evidence="3 4">
    <name type="scientific">Chlorella ohadii</name>
    <dbReference type="NCBI Taxonomy" id="2649997"/>
    <lineage>
        <taxon>Eukaryota</taxon>
        <taxon>Viridiplantae</taxon>
        <taxon>Chlorophyta</taxon>
        <taxon>core chlorophytes</taxon>
        <taxon>Trebouxiophyceae</taxon>
        <taxon>Chlorellales</taxon>
        <taxon>Chlorellaceae</taxon>
        <taxon>Chlorella clade</taxon>
        <taxon>Chlorella</taxon>
    </lineage>
</organism>
<evidence type="ECO:0000313" key="4">
    <source>
        <dbReference type="Proteomes" id="UP001205105"/>
    </source>
</evidence>